<evidence type="ECO:0000313" key="2">
    <source>
        <dbReference type="Proteomes" id="UP000008144"/>
    </source>
</evidence>
<reference evidence="1" key="4">
    <citation type="submission" date="2025-09" db="UniProtKB">
        <authorList>
            <consortium name="Ensembl"/>
        </authorList>
    </citation>
    <scope>IDENTIFICATION</scope>
</reference>
<sequence length="62" mass="7072">MDELFDAVLEPQPLKLDCYQLVSAHNCWTLDPSTRFLVIIDLFLHTHVFDPVGAKWATACLL</sequence>
<dbReference type="Proteomes" id="UP000008144">
    <property type="component" value="Chromosome 9"/>
</dbReference>
<reference evidence="2" key="1">
    <citation type="journal article" date="2002" name="Science">
        <title>The draft genome of Ciona intestinalis: insights into chordate and vertebrate origins.</title>
        <authorList>
            <person name="Dehal P."/>
            <person name="Satou Y."/>
            <person name="Campbell R.K."/>
            <person name="Chapman J."/>
            <person name="Degnan B."/>
            <person name="De Tomaso A."/>
            <person name="Davidson B."/>
            <person name="Di Gregorio A."/>
            <person name="Gelpke M."/>
            <person name="Goodstein D.M."/>
            <person name="Harafuji N."/>
            <person name="Hastings K.E."/>
            <person name="Ho I."/>
            <person name="Hotta K."/>
            <person name="Huang W."/>
            <person name="Kawashima T."/>
            <person name="Lemaire P."/>
            <person name="Martinez D."/>
            <person name="Meinertzhagen I.A."/>
            <person name="Necula S."/>
            <person name="Nonaka M."/>
            <person name="Putnam N."/>
            <person name="Rash S."/>
            <person name="Saiga H."/>
            <person name="Satake M."/>
            <person name="Terry A."/>
            <person name="Yamada L."/>
            <person name="Wang H.G."/>
            <person name="Awazu S."/>
            <person name="Azumi K."/>
            <person name="Boore J."/>
            <person name="Branno M."/>
            <person name="Chin-Bow S."/>
            <person name="DeSantis R."/>
            <person name="Doyle S."/>
            <person name="Francino P."/>
            <person name="Keys D.N."/>
            <person name="Haga S."/>
            <person name="Hayashi H."/>
            <person name="Hino K."/>
            <person name="Imai K.S."/>
            <person name="Inaba K."/>
            <person name="Kano S."/>
            <person name="Kobayashi K."/>
            <person name="Kobayashi M."/>
            <person name="Lee B.I."/>
            <person name="Makabe K.W."/>
            <person name="Manohar C."/>
            <person name="Matassi G."/>
            <person name="Medina M."/>
            <person name="Mochizuki Y."/>
            <person name="Mount S."/>
            <person name="Morishita T."/>
            <person name="Miura S."/>
            <person name="Nakayama A."/>
            <person name="Nishizaka S."/>
            <person name="Nomoto H."/>
            <person name="Ohta F."/>
            <person name="Oishi K."/>
            <person name="Rigoutsos I."/>
            <person name="Sano M."/>
            <person name="Sasaki A."/>
            <person name="Sasakura Y."/>
            <person name="Shoguchi E."/>
            <person name="Shin-i T."/>
            <person name="Spagnuolo A."/>
            <person name="Stainier D."/>
            <person name="Suzuki M.M."/>
            <person name="Tassy O."/>
            <person name="Takatori N."/>
            <person name="Tokuoka M."/>
            <person name="Yagi K."/>
            <person name="Yoshizaki F."/>
            <person name="Wada S."/>
            <person name="Zhang C."/>
            <person name="Hyatt P.D."/>
            <person name="Larimer F."/>
            <person name="Detter C."/>
            <person name="Doggett N."/>
            <person name="Glavina T."/>
            <person name="Hawkins T."/>
            <person name="Richardson P."/>
            <person name="Lucas S."/>
            <person name="Kohara Y."/>
            <person name="Levine M."/>
            <person name="Satoh N."/>
            <person name="Rokhsar D.S."/>
        </authorList>
    </citation>
    <scope>NUCLEOTIDE SEQUENCE [LARGE SCALE GENOMIC DNA]</scope>
</reference>
<proteinExistence type="predicted"/>
<dbReference type="EMBL" id="EAAA01002965">
    <property type="status" value="NOT_ANNOTATED_CDS"/>
    <property type="molecule type" value="Genomic_DNA"/>
</dbReference>
<reference evidence="1" key="2">
    <citation type="journal article" date="2008" name="Genome Biol.">
        <title>Improved genome assembly and evidence-based global gene model set for the chordate Ciona intestinalis: new insight into intron and operon populations.</title>
        <authorList>
            <person name="Satou Y."/>
            <person name="Mineta K."/>
            <person name="Ogasawara M."/>
            <person name="Sasakura Y."/>
            <person name="Shoguchi E."/>
            <person name="Ueno K."/>
            <person name="Yamada L."/>
            <person name="Matsumoto J."/>
            <person name="Wasserscheid J."/>
            <person name="Dewar K."/>
            <person name="Wiley G.B."/>
            <person name="Macmil S.L."/>
            <person name="Roe B.A."/>
            <person name="Zeller R.W."/>
            <person name="Hastings K.E."/>
            <person name="Lemaire P."/>
            <person name="Lindquist E."/>
            <person name="Endo T."/>
            <person name="Hotta K."/>
            <person name="Inaba K."/>
        </authorList>
    </citation>
    <scope>NUCLEOTIDE SEQUENCE [LARGE SCALE GENOMIC DNA]</scope>
    <source>
        <strain evidence="1">wild type</strain>
    </source>
</reference>
<protein>
    <submittedName>
        <fullName evidence="1">Uncharacterized protein</fullName>
    </submittedName>
</protein>
<dbReference type="InParanoid" id="H2XZ59"/>
<dbReference type="AlphaFoldDB" id="H2XZ59"/>
<keyword evidence="2" id="KW-1185">Reference proteome</keyword>
<dbReference type="Ensembl" id="ENSCINT00000035121.1">
    <property type="protein sequence ID" value="ENSCINP00000034943.1"/>
    <property type="gene ID" value="ENSCING00000020633.1"/>
</dbReference>
<organism evidence="1 2">
    <name type="scientific">Ciona intestinalis</name>
    <name type="common">Transparent sea squirt</name>
    <name type="synonym">Ascidia intestinalis</name>
    <dbReference type="NCBI Taxonomy" id="7719"/>
    <lineage>
        <taxon>Eukaryota</taxon>
        <taxon>Metazoa</taxon>
        <taxon>Chordata</taxon>
        <taxon>Tunicata</taxon>
        <taxon>Ascidiacea</taxon>
        <taxon>Phlebobranchia</taxon>
        <taxon>Cionidae</taxon>
        <taxon>Ciona</taxon>
    </lineage>
</organism>
<evidence type="ECO:0000313" key="1">
    <source>
        <dbReference type="Ensembl" id="ENSCINP00000034943.1"/>
    </source>
</evidence>
<dbReference type="HOGENOM" id="CLU_2903475_0_0_1"/>
<accession>H2XZ59</accession>
<reference evidence="1" key="3">
    <citation type="submission" date="2025-08" db="UniProtKB">
        <authorList>
            <consortium name="Ensembl"/>
        </authorList>
    </citation>
    <scope>IDENTIFICATION</scope>
</reference>
<name>H2XZ59_CIOIN</name>